<feature type="domain" description="MoaB/Mog" evidence="2">
    <location>
        <begin position="4"/>
        <end position="171"/>
    </location>
</feature>
<dbReference type="Gene3D" id="3.30.70.2860">
    <property type="match status" value="1"/>
</dbReference>
<dbReference type="PANTHER" id="PTHR13939:SF0">
    <property type="entry name" value="NMN AMIDOHYDROLASE-LIKE PROTEIN YFAY"/>
    <property type="match status" value="1"/>
</dbReference>
<dbReference type="RefSeq" id="WP_238749041.1">
    <property type="nucleotide sequence ID" value="NZ_CAKLPZ010000001.1"/>
</dbReference>
<accession>A0ABN8EZS1</accession>
<dbReference type="Gene3D" id="3.40.980.10">
    <property type="entry name" value="MoaB/Mog-like domain"/>
    <property type="match status" value="1"/>
</dbReference>
<dbReference type="InterPro" id="IPR001453">
    <property type="entry name" value="MoaB/Mog_dom"/>
</dbReference>
<dbReference type="InterPro" id="IPR008135">
    <property type="entry name" value="Competence-induced_CinA"/>
</dbReference>
<evidence type="ECO:0000259" key="2">
    <source>
        <dbReference type="SMART" id="SM00852"/>
    </source>
</evidence>
<dbReference type="InterPro" id="IPR050101">
    <property type="entry name" value="CinA"/>
</dbReference>
<dbReference type="PIRSF" id="PIRSF006728">
    <property type="entry name" value="CinA"/>
    <property type="match status" value="1"/>
</dbReference>
<dbReference type="NCBIfam" id="TIGR00199">
    <property type="entry name" value="PncC_domain"/>
    <property type="match status" value="1"/>
</dbReference>
<dbReference type="Pfam" id="PF02464">
    <property type="entry name" value="CinA"/>
    <property type="match status" value="1"/>
</dbReference>
<sequence length="411" mass="44525">MQATILTVGDEILIGQVTDTNATYMAAALSEEGITVVEHLSVADSRQGIMGGLDRALQQSDLVLMTGGLGPTKDDITKRVLADYFGGELRFHNPTWKRLIKLYQRYGREPNETHRAQCRLPTGAKILVNERGTAPGLWMEKEEQVVVSMPGVPYEMAYLMEHEVMRRLKRKNFDAELLRSVTLLTAGEGESTIAERVERIEDELPENMSLAYLPNLGTVRLRLSARGNDEALLQSQLDEYRNHLEGALGELVYGYGKDDLASVVGRALQARKQTLATAESCTGGTVAEMITAHPGASAHFIGGVVAYSNELKQSLLGVPAPVLLDHGAVSEATIIAMAEGACERLGSDYAIATSGIAGPGGGTADKPVGTIWIAVATPERTITKLLRSGKDRQRNITFTSLQALNLLRLNL</sequence>
<dbReference type="EMBL" id="CAKLPZ010000001">
    <property type="protein sequence ID" value="CAH0998810.1"/>
    <property type="molecule type" value="Genomic_DNA"/>
</dbReference>
<dbReference type="NCBIfam" id="TIGR00200">
    <property type="entry name" value="cinA_nterm"/>
    <property type="match status" value="1"/>
</dbReference>
<keyword evidence="4" id="KW-1185">Reference proteome</keyword>
<reference evidence="3" key="1">
    <citation type="submission" date="2021-12" db="EMBL/GenBank/DDBJ databases">
        <authorList>
            <person name="Rodrigo-Torres L."/>
            <person name="Arahal R. D."/>
            <person name="Lucena T."/>
        </authorList>
    </citation>
    <scope>NUCLEOTIDE SEQUENCE</scope>
    <source>
        <strain evidence="3">CECT 8419</strain>
    </source>
</reference>
<dbReference type="HAMAP" id="MF_00226_B">
    <property type="entry name" value="CinA_B"/>
    <property type="match status" value="1"/>
</dbReference>
<dbReference type="InterPro" id="IPR036425">
    <property type="entry name" value="MoaB/Mog-like_dom_sf"/>
</dbReference>
<dbReference type="Pfam" id="PF00994">
    <property type="entry name" value="MoCF_biosynth"/>
    <property type="match status" value="1"/>
</dbReference>
<name>A0ABN8EZS1_9BACT</name>
<protein>
    <recommendedName>
        <fullName evidence="1">CinA-like protein</fullName>
    </recommendedName>
</protein>
<evidence type="ECO:0000313" key="3">
    <source>
        <dbReference type="EMBL" id="CAH0998810.1"/>
    </source>
</evidence>
<dbReference type="SMART" id="SM00852">
    <property type="entry name" value="MoCF_biosynth"/>
    <property type="match status" value="1"/>
</dbReference>
<gene>
    <name evidence="3" type="primary">pncC</name>
    <name evidence="3" type="ORF">LEM8419_00135</name>
</gene>
<organism evidence="3 4">
    <name type="scientific">Neolewinella maritima</name>
    <dbReference type="NCBI Taxonomy" id="1383882"/>
    <lineage>
        <taxon>Bacteria</taxon>
        <taxon>Pseudomonadati</taxon>
        <taxon>Bacteroidota</taxon>
        <taxon>Saprospiria</taxon>
        <taxon>Saprospirales</taxon>
        <taxon>Lewinellaceae</taxon>
        <taxon>Neolewinella</taxon>
    </lineage>
</organism>
<dbReference type="NCBIfam" id="NF001813">
    <property type="entry name" value="PRK00549.1"/>
    <property type="match status" value="1"/>
</dbReference>
<dbReference type="SUPFAM" id="SSF142433">
    <property type="entry name" value="CinA-like"/>
    <property type="match status" value="1"/>
</dbReference>
<dbReference type="InterPro" id="IPR041424">
    <property type="entry name" value="CinA_KH"/>
</dbReference>
<keyword evidence="3" id="KW-0378">Hydrolase</keyword>
<comment type="similarity">
    <text evidence="1">Belongs to the CinA family.</text>
</comment>
<proteinExistence type="inferred from homology"/>
<evidence type="ECO:0000256" key="1">
    <source>
        <dbReference type="HAMAP-Rule" id="MF_00226"/>
    </source>
</evidence>
<dbReference type="Proteomes" id="UP000837803">
    <property type="component" value="Unassembled WGS sequence"/>
</dbReference>
<dbReference type="PANTHER" id="PTHR13939">
    <property type="entry name" value="NICOTINAMIDE-NUCLEOTIDE AMIDOHYDROLASE PNCC"/>
    <property type="match status" value="1"/>
</dbReference>
<dbReference type="GO" id="GO:0019159">
    <property type="term" value="F:nicotinamide-nucleotide amidase activity"/>
    <property type="evidence" value="ECO:0007669"/>
    <property type="project" value="UniProtKB-EC"/>
</dbReference>
<dbReference type="SUPFAM" id="SSF53218">
    <property type="entry name" value="Molybdenum cofactor biosynthesis proteins"/>
    <property type="match status" value="1"/>
</dbReference>
<dbReference type="InterPro" id="IPR036653">
    <property type="entry name" value="CinA-like_C"/>
</dbReference>
<dbReference type="Gene3D" id="3.90.950.20">
    <property type="entry name" value="CinA-like"/>
    <property type="match status" value="1"/>
</dbReference>
<dbReference type="Pfam" id="PF18146">
    <property type="entry name" value="CinA_KH"/>
    <property type="match status" value="1"/>
</dbReference>
<evidence type="ECO:0000313" key="4">
    <source>
        <dbReference type="Proteomes" id="UP000837803"/>
    </source>
</evidence>
<comment type="caution">
    <text evidence="3">The sequence shown here is derived from an EMBL/GenBank/DDBJ whole genome shotgun (WGS) entry which is preliminary data.</text>
</comment>
<dbReference type="CDD" id="cd00885">
    <property type="entry name" value="cinA"/>
    <property type="match status" value="1"/>
</dbReference>
<dbReference type="InterPro" id="IPR008136">
    <property type="entry name" value="CinA_C"/>
</dbReference>